<organism evidence="1 2">
    <name type="scientific">Rhodovulum euryhalinum</name>
    <dbReference type="NCBI Taxonomy" id="35805"/>
    <lineage>
        <taxon>Bacteria</taxon>
        <taxon>Pseudomonadati</taxon>
        <taxon>Pseudomonadota</taxon>
        <taxon>Alphaproteobacteria</taxon>
        <taxon>Rhodobacterales</taxon>
        <taxon>Paracoccaceae</taxon>
        <taxon>Rhodovulum</taxon>
    </lineage>
</organism>
<accession>A0A4R2KJ77</accession>
<dbReference type="AlphaFoldDB" id="A0A4R2KJ77"/>
<dbReference type="Proteomes" id="UP000295142">
    <property type="component" value="Unassembled WGS sequence"/>
</dbReference>
<evidence type="ECO:0000313" key="1">
    <source>
        <dbReference type="EMBL" id="TCO72477.1"/>
    </source>
</evidence>
<name>A0A4R2KJ77_9RHOB</name>
<comment type="caution">
    <text evidence="1">The sequence shown here is derived from an EMBL/GenBank/DDBJ whole genome shotgun (WGS) entry which is preliminary data.</text>
</comment>
<proteinExistence type="predicted"/>
<protein>
    <submittedName>
        <fullName evidence="1">Uncharacterized protein</fullName>
    </submittedName>
</protein>
<sequence length="115" mass="13194">MKRAQLDYFILPVVLDEDAPHLHLDEGDIAQIVTLLLRDPTAGVETAKGLIRFRWRGHDVYHRFHIGDDGIRVYLFRIKPAPRPPNRLAALAPAAGRMSEALIRDKVNRLLYMEE</sequence>
<evidence type="ECO:0000313" key="2">
    <source>
        <dbReference type="Proteomes" id="UP000295142"/>
    </source>
</evidence>
<dbReference type="EMBL" id="SLWW01000004">
    <property type="protein sequence ID" value="TCO72477.1"/>
    <property type="molecule type" value="Genomic_DNA"/>
</dbReference>
<dbReference type="RefSeq" id="WP_132543070.1">
    <property type="nucleotide sequence ID" value="NZ_SLWW01000004.1"/>
</dbReference>
<gene>
    <name evidence="1" type="ORF">EV655_104165</name>
</gene>
<keyword evidence="2" id="KW-1185">Reference proteome</keyword>
<reference evidence="1 2" key="1">
    <citation type="submission" date="2019-03" db="EMBL/GenBank/DDBJ databases">
        <title>Genomic Encyclopedia of Type Strains, Phase IV (KMG-IV): sequencing the most valuable type-strain genomes for metagenomic binning, comparative biology and taxonomic classification.</title>
        <authorList>
            <person name="Goeker M."/>
        </authorList>
    </citation>
    <scope>NUCLEOTIDE SEQUENCE [LARGE SCALE GENOMIC DNA]</scope>
    <source>
        <strain evidence="1 2">DSM 4868</strain>
    </source>
</reference>